<evidence type="ECO:0000259" key="2">
    <source>
        <dbReference type="Pfam" id="PF16220"/>
    </source>
</evidence>
<name>A0A0G4JR62_9GAMM</name>
<keyword evidence="4" id="KW-1185">Reference proteome</keyword>
<dbReference type="Pfam" id="PF16220">
    <property type="entry name" value="DUF4880"/>
    <property type="match status" value="1"/>
</dbReference>
<dbReference type="PANTHER" id="PTHR30273:SF2">
    <property type="entry name" value="PROTEIN FECR"/>
    <property type="match status" value="1"/>
</dbReference>
<evidence type="ECO:0000313" key="4">
    <source>
        <dbReference type="Proteomes" id="UP000044377"/>
    </source>
</evidence>
<dbReference type="AlphaFoldDB" id="A0A0G4JR62"/>
<sequence>MSKPSFSALQQASQWYAQLRDLEPDHEHYRHWRRWIAENEENRHAWDYVQKVSQRFQPLRGDSQQPAINALLHPPAEVNRRGALKLAVLLGAGSLLSWATYRYTPLREKALVMTADHHSATGEIKHLRLQDGTRVWLNTASAINVNYGNQQRRIALLSGDVLIETARDPRPFFVSSAQGQMQALGTRFSVEQHNDATRLTVYEGAVEVTAGQAQTPRRVNAGQRLDFDLQGQGSLQPNQQTDAGWSKGLLLADNMPLGEVIAQLARYRHGYLACQPEISALRVMGAFPLTDTDKALTMLAQAFPVRINRRFSWWVTVEKK</sequence>
<dbReference type="RefSeq" id="WP_048636241.1">
    <property type="nucleotide sequence ID" value="NZ_CGIG01000001.1"/>
</dbReference>
<dbReference type="Proteomes" id="UP000044377">
    <property type="component" value="Unassembled WGS sequence"/>
</dbReference>
<reference evidence="4" key="1">
    <citation type="submission" date="2015-01" db="EMBL/GenBank/DDBJ databases">
        <authorList>
            <person name="Paterson Steve"/>
        </authorList>
    </citation>
    <scope>NUCLEOTIDE SEQUENCE [LARGE SCALE GENOMIC DNA]</scope>
    <source>
        <strain evidence="4">OBR1</strain>
    </source>
</reference>
<dbReference type="Gene3D" id="2.60.120.1440">
    <property type="match status" value="1"/>
</dbReference>
<dbReference type="Pfam" id="PF04773">
    <property type="entry name" value="FecR"/>
    <property type="match status" value="1"/>
</dbReference>
<feature type="domain" description="FecR N-terminal" evidence="2">
    <location>
        <begin position="10"/>
        <end position="51"/>
    </location>
</feature>
<dbReference type="PANTHER" id="PTHR30273">
    <property type="entry name" value="PERIPLASMIC SIGNAL SENSOR AND SIGMA FACTOR ACTIVATOR FECR-RELATED"/>
    <property type="match status" value="1"/>
</dbReference>
<feature type="domain" description="FecR protein" evidence="1">
    <location>
        <begin position="117"/>
        <end position="207"/>
    </location>
</feature>
<dbReference type="PIRSF" id="PIRSF018266">
    <property type="entry name" value="FecR"/>
    <property type="match status" value="1"/>
</dbReference>
<evidence type="ECO:0000313" key="3">
    <source>
        <dbReference type="EMBL" id="CPR14419.1"/>
    </source>
</evidence>
<dbReference type="GO" id="GO:0016989">
    <property type="term" value="F:sigma factor antagonist activity"/>
    <property type="evidence" value="ECO:0007669"/>
    <property type="project" value="TreeGrafter"/>
</dbReference>
<dbReference type="InterPro" id="IPR006860">
    <property type="entry name" value="FecR"/>
</dbReference>
<dbReference type="STRING" id="1109412.BN1221_00830"/>
<protein>
    <submittedName>
        <fullName evidence="3">Fe2+-dicitrate sensor, membrane component</fullName>
    </submittedName>
</protein>
<dbReference type="EMBL" id="CGIG01000001">
    <property type="protein sequence ID" value="CPR14419.1"/>
    <property type="molecule type" value="Genomic_DNA"/>
</dbReference>
<dbReference type="OrthoDB" id="8641865at2"/>
<dbReference type="InterPro" id="IPR012373">
    <property type="entry name" value="Ferrdict_sens_TM"/>
</dbReference>
<dbReference type="InterPro" id="IPR032623">
    <property type="entry name" value="FecR_N"/>
</dbReference>
<accession>A0A0G4JR62</accession>
<evidence type="ECO:0000259" key="1">
    <source>
        <dbReference type="Pfam" id="PF04773"/>
    </source>
</evidence>
<organism evidence="3 4">
    <name type="scientific">Brenneria goodwinii</name>
    <dbReference type="NCBI Taxonomy" id="1109412"/>
    <lineage>
        <taxon>Bacteria</taxon>
        <taxon>Pseudomonadati</taxon>
        <taxon>Pseudomonadota</taxon>
        <taxon>Gammaproteobacteria</taxon>
        <taxon>Enterobacterales</taxon>
        <taxon>Pectobacteriaceae</taxon>
        <taxon>Brenneria</taxon>
    </lineage>
</organism>
<gene>
    <name evidence="3" type="ORF">BN1221_00830</name>
</gene>
<proteinExistence type="predicted"/>